<keyword evidence="4" id="KW-1185">Reference proteome</keyword>
<dbReference type="PANTHER" id="PTHR45947">
    <property type="entry name" value="SULFOQUINOVOSYL TRANSFERASE SQD2"/>
    <property type="match status" value="1"/>
</dbReference>
<dbReference type="Proteomes" id="UP001596287">
    <property type="component" value="Unassembled WGS sequence"/>
</dbReference>
<protein>
    <submittedName>
        <fullName evidence="3">Glycosyltransferase family 4 protein</fullName>
        <ecNumber evidence="3">2.4.-.-</ecNumber>
    </submittedName>
</protein>
<evidence type="ECO:0000313" key="4">
    <source>
        <dbReference type="Proteomes" id="UP001596287"/>
    </source>
</evidence>
<dbReference type="Pfam" id="PF13439">
    <property type="entry name" value="Glyco_transf_4"/>
    <property type="match status" value="1"/>
</dbReference>
<evidence type="ECO:0000259" key="2">
    <source>
        <dbReference type="Pfam" id="PF13439"/>
    </source>
</evidence>
<dbReference type="PANTHER" id="PTHR45947:SF3">
    <property type="entry name" value="SULFOQUINOVOSYL TRANSFERASE SQD2"/>
    <property type="match status" value="1"/>
</dbReference>
<gene>
    <name evidence="3" type="ORF">ACFPVY_14530</name>
</gene>
<dbReference type="InterPro" id="IPR001296">
    <property type="entry name" value="Glyco_trans_1"/>
</dbReference>
<feature type="domain" description="Glycosyl transferase family 1" evidence="1">
    <location>
        <begin position="177"/>
        <end position="343"/>
    </location>
</feature>
<evidence type="ECO:0000259" key="1">
    <source>
        <dbReference type="Pfam" id="PF00534"/>
    </source>
</evidence>
<name>A0ABW1PSC7_9FLAO</name>
<evidence type="ECO:0000313" key="3">
    <source>
        <dbReference type="EMBL" id="MFC6097871.1"/>
    </source>
</evidence>
<dbReference type="GO" id="GO:0016757">
    <property type="term" value="F:glycosyltransferase activity"/>
    <property type="evidence" value="ECO:0007669"/>
    <property type="project" value="UniProtKB-KW"/>
</dbReference>
<sequence length="368" mass="41896">MKILNVTTIPEWRGGDNQMYTIFKLLQDKKDLPQFILCPENSVLSQKCKNDGIPCYTYDRTSFKLIHATKKIIEICKKENIDIIHVHDSSALNAALLSLLFLPKSIQILLSRKRNNPIKEKFLNKFKYSHPRIVKIVSVSKAVEAIFKNIISDKERLVTIYDAVDVSEFASKTNQNLLHKEYNFDQDVKIVGNIAGLTDQKDIYTFIDTAKKVLENKPSDLKIKFLVIGDGELKNELLQYIKSQNVEDSVFFTGFRNNVSDLLPELDVLLMTSISEGLPLTIYEAFASKVPVVSTKAGGIAEVVIENETGFVTELKDSKSLSEKVLKLLVNDELSKKITSNAFEIVKKNHDVSVMKENYYEFYKTLIR</sequence>
<organism evidence="3 4">
    <name type="scientific">Flavobacterium qiangtangense</name>
    <dbReference type="NCBI Taxonomy" id="1442595"/>
    <lineage>
        <taxon>Bacteria</taxon>
        <taxon>Pseudomonadati</taxon>
        <taxon>Bacteroidota</taxon>
        <taxon>Flavobacteriia</taxon>
        <taxon>Flavobacteriales</taxon>
        <taxon>Flavobacteriaceae</taxon>
        <taxon>Flavobacterium</taxon>
    </lineage>
</organism>
<dbReference type="EMBL" id="JBHSQB010000010">
    <property type="protein sequence ID" value="MFC6097871.1"/>
    <property type="molecule type" value="Genomic_DNA"/>
</dbReference>
<dbReference type="SUPFAM" id="SSF53756">
    <property type="entry name" value="UDP-Glycosyltransferase/glycogen phosphorylase"/>
    <property type="match status" value="1"/>
</dbReference>
<dbReference type="InterPro" id="IPR028098">
    <property type="entry name" value="Glyco_trans_4-like_N"/>
</dbReference>
<dbReference type="CDD" id="cd03801">
    <property type="entry name" value="GT4_PimA-like"/>
    <property type="match status" value="1"/>
</dbReference>
<comment type="caution">
    <text evidence="3">The sequence shown here is derived from an EMBL/GenBank/DDBJ whole genome shotgun (WGS) entry which is preliminary data.</text>
</comment>
<keyword evidence="3" id="KW-0328">Glycosyltransferase</keyword>
<dbReference type="RefSeq" id="WP_379792853.1">
    <property type="nucleotide sequence ID" value="NZ_JBHSQB010000010.1"/>
</dbReference>
<dbReference type="EC" id="2.4.-.-" evidence="3"/>
<keyword evidence="3" id="KW-0808">Transferase</keyword>
<dbReference type="Pfam" id="PF00534">
    <property type="entry name" value="Glycos_transf_1"/>
    <property type="match status" value="1"/>
</dbReference>
<proteinExistence type="predicted"/>
<reference evidence="4" key="1">
    <citation type="journal article" date="2019" name="Int. J. Syst. Evol. Microbiol.">
        <title>The Global Catalogue of Microorganisms (GCM) 10K type strain sequencing project: providing services to taxonomists for standard genome sequencing and annotation.</title>
        <authorList>
            <consortium name="The Broad Institute Genomics Platform"/>
            <consortium name="The Broad Institute Genome Sequencing Center for Infectious Disease"/>
            <person name="Wu L."/>
            <person name="Ma J."/>
        </authorList>
    </citation>
    <scope>NUCLEOTIDE SEQUENCE [LARGE SCALE GENOMIC DNA]</scope>
    <source>
        <strain evidence="4">CCUG 49679</strain>
    </source>
</reference>
<accession>A0ABW1PSC7</accession>
<feature type="domain" description="Glycosyltransferase subfamily 4-like N-terminal" evidence="2">
    <location>
        <begin position="64"/>
        <end position="167"/>
    </location>
</feature>
<dbReference type="InterPro" id="IPR050194">
    <property type="entry name" value="Glycosyltransferase_grp1"/>
</dbReference>
<dbReference type="Gene3D" id="3.40.50.2000">
    <property type="entry name" value="Glycogen Phosphorylase B"/>
    <property type="match status" value="2"/>
</dbReference>